<keyword evidence="2" id="KW-0808">Transferase</keyword>
<dbReference type="SUPFAM" id="SSF101386">
    <property type="entry name" value="all-alpha NTP pyrophosphatases"/>
    <property type="match status" value="2"/>
</dbReference>
<dbReference type="GO" id="GO:0008168">
    <property type="term" value="F:methyltransferase activity"/>
    <property type="evidence" value="ECO:0007669"/>
    <property type="project" value="UniProtKB-KW"/>
</dbReference>
<dbReference type="GO" id="GO:0006203">
    <property type="term" value="P:dGTP catabolic process"/>
    <property type="evidence" value="ECO:0007669"/>
    <property type="project" value="TreeGrafter"/>
</dbReference>
<dbReference type="GO" id="GO:0047429">
    <property type="term" value="F:nucleoside triphosphate diphosphatase activity"/>
    <property type="evidence" value="ECO:0007669"/>
    <property type="project" value="InterPro"/>
</dbReference>
<dbReference type="GO" id="GO:0046076">
    <property type="term" value="P:dTTP catabolic process"/>
    <property type="evidence" value="ECO:0007669"/>
    <property type="project" value="TreeGrafter"/>
</dbReference>
<dbReference type="NCBIfam" id="NF007113">
    <property type="entry name" value="PRK09562.1"/>
    <property type="match status" value="1"/>
</dbReference>
<dbReference type="FunFam" id="1.10.287.1080:FF:000001">
    <property type="entry name" value="Nucleoside triphosphate pyrophosphohydrolase"/>
    <property type="match status" value="1"/>
</dbReference>
<dbReference type="InterPro" id="IPR048011">
    <property type="entry name" value="NTP-PPase_MazG-like_C"/>
</dbReference>
<dbReference type="GO" id="GO:0032259">
    <property type="term" value="P:methylation"/>
    <property type="evidence" value="ECO:0007669"/>
    <property type="project" value="UniProtKB-KW"/>
</dbReference>
<evidence type="ECO:0000313" key="3">
    <source>
        <dbReference type="Proteomes" id="UP000237684"/>
    </source>
</evidence>
<feature type="domain" description="NTP pyrophosphohydrolase MazG-like" evidence="1">
    <location>
        <begin position="165"/>
        <end position="226"/>
    </location>
</feature>
<dbReference type="OrthoDB" id="9808939at2"/>
<dbReference type="GO" id="GO:0046081">
    <property type="term" value="P:dUTP catabolic process"/>
    <property type="evidence" value="ECO:0007669"/>
    <property type="project" value="TreeGrafter"/>
</dbReference>
<dbReference type="PANTHER" id="PTHR30522">
    <property type="entry name" value="NUCLEOSIDE TRIPHOSPHATE PYROPHOSPHOHYDROLASE"/>
    <property type="match status" value="1"/>
</dbReference>
<evidence type="ECO:0000259" key="1">
    <source>
        <dbReference type="Pfam" id="PF03819"/>
    </source>
</evidence>
<dbReference type="Gene3D" id="1.10.287.1080">
    <property type="entry name" value="MazG-like"/>
    <property type="match status" value="2"/>
</dbReference>
<dbReference type="EMBL" id="NIGF01000005">
    <property type="protein sequence ID" value="PQV64384.1"/>
    <property type="molecule type" value="Genomic_DNA"/>
</dbReference>
<dbReference type="GO" id="GO:0006950">
    <property type="term" value="P:response to stress"/>
    <property type="evidence" value="ECO:0007669"/>
    <property type="project" value="UniProtKB-ARBA"/>
</dbReference>
<dbReference type="RefSeq" id="WP_105483293.1">
    <property type="nucleotide sequence ID" value="NZ_NIGF01000005.1"/>
</dbReference>
<dbReference type="InParanoid" id="A0A2S8SUA8"/>
<keyword evidence="3" id="KW-1185">Reference proteome</keyword>
<dbReference type="GO" id="GO:0046052">
    <property type="term" value="P:UTP catabolic process"/>
    <property type="evidence" value="ECO:0007669"/>
    <property type="project" value="TreeGrafter"/>
</dbReference>
<accession>A0A2S8SUA8</accession>
<keyword evidence="2" id="KW-0489">Methyltransferase</keyword>
<dbReference type="GO" id="GO:0046047">
    <property type="term" value="P:TTP catabolic process"/>
    <property type="evidence" value="ECO:0007669"/>
    <property type="project" value="TreeGrafter"/>
</dbReference>
<feature type="domain" description="NTP pyrophosphohydrolase MazG-like" evidence="1">
    <location>
        <begin position="26"/>
        <end position="99"/>
    </location>
</feature>
<dbReference type="Proteomes" id="UP000237684">
    <property type="component" value="Unassembled WGS sequence"/>
</dbReference>
<dbReference type="PANTHER" id="PTHR30522:SF0">
    <property type="entry name" value="NUCLEOSIDE TRIPHOSPHATE PYROPHOSPHOHYDROLASE"/>
    <property type="match status" value="1"/>
</dbReference>
<protein>
    <submittedName>
        <fullName evidence="2">Tetrapyrrole methylase family protein / MazG family protein</fullName>
    </submittedName>
</protein>
<reference evidence="2 3" key="1">
    <citation type="journal article" date="2018" name="Syst. Appl. Microbiol.">
        <title>Abditibacterium utsteinense sp. nov., the first cultivated member of candidate phylum FBP, isolated from ice-free Antarctic soil samples.</title>
        <authorList>
            <person name="Tahon G."/>
            <person name="Tytgat B."/>
            <person name="Lebbe L."/>
            <person name="Carlier A."/>
            <person name="Willems A."/>
        </authorList>
    </citation>
    <scope>NUCLEOTIDE SEQUENCE [LARGE SCALE GENOMIC DNA]</scope>
    <source>
        <strain evidence="2 3">LMG 29911</strain>
    </source>
</reference>
<dbReference type="GO" id="GO:0046061">
    <property type="term" value="P:dATP catabolic process"/>
    <property type="evidence" value="ECO:0007669"/>
    <property type="project" value="TreeGrafter"/>
</dbReference>
<dbReference type="NCBIfam" id="TIGR00444">
    <property type="entry name" value="mazG"/>
    <property type="match status" value="1"/>
</dbReference>
<dbReference type="InterPro" id="IPR004518">
    <property type="entry name" value="MazG-like_dom"/>
</dbReference>
<dbReference type="InterPro" id="IPR048015">
    <property type="entry name" value="NTP-PPase_MazG-like_N"/>
</dbReference>
<gene>
    <name evidence="2" type="ORF">B1R32_10565</name>
</gene>
<proteinExistence type="predicted"/>
<organism evidence="2 3">
    <name type="scientific">Abditibacterium utsteinense</name>
    <dbReference type="NCBI Taxonomy" id="1960156"/>
    <lineage>
        <taxon>Bacteria</taxon>
        <taxon>Pseudomonadati</taxon>
        <taxon>Abditibacteriota</taxon>
        <taxon>Abditibacteriia</taxon>
        <taxon>Abditibacteriales</taxon>
        <taxon>Abditibacteriaceae</taxon>
        <taxon>Abditibacterium</taxon>
    </lineage>
</organism>
<dbReference type="CDD" id="cd11528">
    <property type="entry name" value="NTP-PPase_MazG_Nterm"/>
    <property type="match status" value="1"/>
</dbReference>
<dbReference type="FunCoup" id="A0A2S8SUA8">
    <property type="interactions" value="115"/>
</dbReference>
<evidence type="ECO:0000313" key="2">
    <source>
        <dbReference type="EMBL" id="PQV64384.1"/>
    </source>
</evidence>
<comment type="caution">
    <text evidence="2">The sequence shown here is derived from an EMBL/GenBank/DDBJ whole genome shotgun (WGS) entry which is preliminary data.</text>
</comment>
<dbReference type="Pfam" id="PF03819">
    <property type="entry name" value="MazG"/>
    <property type="match status" value="2"/>
</dbReference>
<dbReference type="InterPro" id="IPR011551">
    <property type="entry name" value="NTP_PyrPHydrolase_MazG"/>
</dbReference>
<dbReference type="CDD" id="cd11529">
    <property type="entry name" value="NTP-PPase_MazG_Cterm"/>
    <property type="match status" value="1"/>
</dbReference>
<name>A0A2S8SUA8_9BACT</name>
<sequence length="258" mass="29506">MDSFSRLVEIMARLRAPDGCPWDKKQTHQSLRPYLIEESAEVLQAIENQDMRNLCEELGDLILQPIFHAQIAADAGNFTLDDVLTGICEKLVRRHPHVFGDASAQNAEEVISNWEAIKRQEKAKRGEEITSVLGEIPTELSALSSALKISKRAAKVGFEWEKEADVLAKLREETLEIEEALQHETKERVSEEIGDLLFTAVNLARWRGINPEMALRDVNRKFIARFEKMEAEAKTRELELESLTPKEWDELWNRAKSI</sequence>
<dbReference type="AlphaFoldDB" id="A0A2S8SUA8"/>